<dbReference type="Pfam" id="PF00472">
    <property type="entry name" value="RF-1"/>
    <property type="match status" value="1"/>
</dbReference>
<dbReference type="InterPro" id="IPR005139">
    <property type="entry name" value="PCRF"/>
</dbReference>
<evidence type="ECO:0000256" key="2">
    <source>
        <dbReference type="ARBA" id="ARBA00022481"/>
    </source>
</evidence>
<dbReference type="SMART" id="SM00937">
    <property type="entry name" value="PCRF"/>
    <property type="match status" value="1"/>
</dbReference>
<dbReference type="AlphaFoldDB" id="A0AAQ3NCA5"/>
<keyword evidence="7" id="KW-1185">Reference proteome</keyword>
<feature type="region of interest" description="Disordered" evidence="4">
    <location>
        <begin position="304"/>
        <end position="359"/>
    </location>
</feature>
<dbReference type="Gene3D" id="6.10.140.1950">
    <property type="match status" value="1"/>
</dbReference>
<dbReference type="GO" id="GO:0003747">
    <property type="term" value="F:translation release factor activity"/>
    <property type="evidence" value="ECO:0007669"/>
    <property type="project" value="InterPro"/>
</dbReference>
<comment type="similarity">
    <text evidence="1">Belongs to the prokaryotic/mitochondrial release factor family.</text>
</comment>
<proteinExistence type="inferred from homology"/>
<dbReference type="GO" id="GO:0005737">
    <property type="term" value="C:cytoplasm"/>
    <property type="evidence" value="ECO:0007669"/>
    <property type="project" value="UniProtKB-ARBA"/>
</dbReference>
<reference evidence="6 7" key="1">
    <citation type="journal article" date="2023" name="Life. Sci Alliance">
        <title>Evolutionary insights into 3D genome organization and epigenetic landscape of Vigna mungo.</title>
        <authorList>
            <person name="Junaid A."/>
            <person name="Singh B."/>
            <person name="Bhatia S."/>
        </authorList>
    </citation>
    <scope>NUCLEOTIDE SEQUENCE [LARGE SCALE GENOMIC DNA]</scope>
    <source>
        <strain evidence="6">Urdbean</strain>
    </source>
</reference>
<dbReference type="InterPro" id="IPR000352">
    <property type="entry name" value="Pep_chain_release_fac_I"/>
</dbReference>
<evidence type="ECO:0000256" key="4">
    <source>
        <dbReference type="SAM" id="MobiDB-lite"/>
    </source>
</evidence>
<organism evidence="6 7">
    <name type="scientific">Vigna mungo</name>
    <name type="common">Black gram</name>
    <name type="synonym">Phaseolus mungo</name>
    <dbReference type="NCBI Taxonomy" id="3915"/>
    <lineage>
        <taxon>Eukaryota</taxon>
        <taxon>Viridiplantae</taxon>
        <taxon>Streptophyta</taxon>
        <taxon>Embryophyta</taxon>
        <taxon>Tracheophyta</taxon>
        <taxon>Spermatophyta</taxon>
        <taxon>Magnoliopsida</taxon>
        <taxon>eudicotyledons</taxon>
        <taxon>Gunneridae</taxon>
        <taxon>Pentapetalae</taxon>
        <taxon>rosids</taxon>
        <taxon>fabids</taxon>
        <taxon>Fabales</taxon>
        <taxon>Fabaceae</taxon>
        <taxon>Papilionoideae</taxon>
        <taxon>50 kb inversion clade</taxon>
        <taxon>NPAAA clade</taxon>
        <taxon>indigoferoid/millettioid clade</taxon>
        <taxon>Phaseoleae</taxon>
        <taxon>Vigna</taxon>
    </lineage>
</organism>
<dbReference type="InterPro" id="IPR050057">
    <property type="entry name" value="Prokaryotic/Mito_RF"/>
</dbReference>
<accession>A0AAQ3NCA5</accession>
<protein>
    <recommendedName>
        <fullName evidence="5">Peptide chain release factor domain-containing protein</fullName>
    </recommendedName>
</protein>
<dbReference type="EMBL" id="CP144695">
    <property type="protein sequence ID" value="WVZ05903.1"/>
    <property type="molecule type" value="Genomic_DNA"/>
</dbReference>
<dbReference type="InterPro" id="IPR045853">
    <property type="entry name" value="Pep_chain_release_fac_I_sf"/>
</dbReference>
<dbReference type="SUPFAM" id="SSF75620">
    <property type="entry name" value="Release factor"/>
    <property type="match status" value="3"/>
</dbReference>
<dbReference type="PANTHER" id="PTHR43804:SF7">
    <property type="entry name" value="LD18447P"/>
    <property type="match status" value="1"/>
</dbReference>
<evidence type="ECO:0000256" key="1">
    <source>
        <dbReference type="ARBA" id="ARBA00010835"/>
    </source>
</evidence>
<gene>
    <name evidence="6" type="ORF">V8G54_019249</name>
</gene>
<dbReference type="Pfam" id="PF03462">
    <property type="entry name" value="PCRF"/>
    <property type="match status" value="2"/>
</dbReference>
<feature type="domain" description="Peptide chain release factor" evidence="5">
    <location>
        <begin position="119"/>
        <end position="268"/>
    </location>
</feature>
<evidence type="ECO:0000256" key="3">
    <source>
        <dbReference type="ARBA" id="ARBA00022917"/>
    </source>
</evidence>
<dbReference type="Proteomes" id="UP001374535">
    <property type="component" value="Chromosome 6"/>
</dbReference>
<keyword evidence="2" id="KW-0488">Methylation</keyword>
<dbReference type="PANTHER" id="PTHR43804">
    <property type="entry name" value="LD18447P"/>
    <property type="match status" value="1"/>
</dbReference>
<evidence type="ECO:0000313" key="6">
    <source>
        <dbReference type="EMBL" id="WVZ05903.1"/>
    </source>
</evidence>
<keyword evidence="3" id="KW-0648">Protein biosynthesis</keyword>
<dbReference type="Gene3D" id="3.30.70.1660">
    <property type="match status" value="2"/>
</dbReference>
<sequence>MPAETFHFASSTERKILTMRFRGSFIFRRFLSQFRKQFDSKSEFPLPSFRRRAPFFLRSYSSELPGQLSPELLNIMEQRLSAIEYRTACLSKFLNQPEASPSEYARANKELRKLSGSVDLINELRTKQKEMGQAIEEERRLQNLLLKSLLPKDDANERDCILEVRAGTGGEEASLFAMDIFRMYEKYALKKGWKFEVVDIAQSDLKGYKVHISYIIVVNMKRVLYCVSLVPASRVEFHPAIDVVWTILSQEASAAIAGVGVYGKLKFESGIHRVQRVPVTEKSGRIHTSAVSVAILPQADEESIPVTCNPSDGKSSGGSNHRNPIPSVGCCGSAPPASGGAPSSTPPTSSYSTSANPTPPSFSVTVDLQSLEKPLEITHPLMCYSNSTKVLGSCNNLICISNVADDIALWNPHLRKHQILPADRFNCPDFSLACLTPSAVDVLLKNEDLRIDTYRSGGSGGQHANTTNSAVRVTHIPTGIMITIQDERSQHMNKAKALKVLCAKLYEMERLRLHRSRSKLRSEQIGSGDRSERIRTYNFPQGRVTDHRVGITYHSVDDVMQGENLDVFIDALLLHEEMDAIATFSSSQ</sequence>
<dbReference type="FunFam" id="3.30.160.20:FF:000004">
    <property type="entry name" value="Peptide chain release factor 1"/>
    <property type="match status" value="1"/>
</dbReference>
<feature type="compositionally biased region" description="Polar residues" evidence="4">
    <location>
        <begin position="306"/>
        <end position="322"/>
    </location>
</feature>
<evidence type="ECO:0000313" key="7">
    <source>
        <dbReference type="Proteomes" id="UP001374535"/>
    </source>
</evidence>
<feature type="compositionally biased region" description="Low complexity" evidence="4">
    <location>
        <begin position="332"/>
        <end position="356"/>
    </location>
</feature>
<dbReference type="Gene3D" id="3.30.160.20">
    <property type="match status" value="1"/>
</dbReference>
<name>A0AAQ3NCA5_VIGMU</name>
<evidence type="ECO:0000259" key="5">
    <source>
        <dbReference type="SMART" id="SM00937"/>
    </source>
</evidence>